<dbReference type="EMBL" id="JABSTQ010011246">
    <property type="protein sequence ID" value="KAG0413604.1"/>
    <property type="molecule type" value="Genomic_DNA"/>
</dbReference>
<comment type="caution">
    <text evidence="1">The sequence shown here is derived from an EMBL/GenBank/DDBJ whole genome shotgun (WGS) entry which is preliminary data.</text>
</comment>
<accession>A0AC60P2I8</accession>
<protein>
    <submittedName>
        <fullName evidence="1">Uncharacterized protein</fullName>
    </submittedName>
</protein>
<sequence>MNPVLKLSLIRWVGDKAKPEDRERCVADGVDVLQRLEVKTTGKFKTNTIVDYFLEHNLKLLTSDKAGGFVVLPEALYKTKAKEAIQKNFKPLCYAPCDTYSSPKEQLDVAFQKDFPAGDNIGDDGHKNTRPRRQVHVVVRVEPAQPELSVKASAIDMVGFPQW</sequence>
<keyword evidence="2" id="KW-1185">Reference proteome</keyword>
<proteinExistence type="predicted"/>
<gene>
    <name evidence="1" type="ORF">HPB47_009257</name>
</gene>
<reference evidence="1 2" key="1">
    <citation type="journal article" date="2020" name="Cell">
        <title>Large-Scale Comparative Analyses of Tick Genomes Elucidate Their Genetic Diversity and Vector Capacities.</title>
        <authorList>
            <consortium name="Tick Genome and Microbiome Consortium (TIGMIC)"/>
            <person name="Jia N."/>
            <person name="Wang J."/>
            <person name="Shi W."/>
            <person name="Du L."/>
            <person name="Sun Y."/>
            <person name="Zhan W."/>
            <person name="Jiang J.F."/>
            <person name="Wang Q."/>
            <person name="Zhang B."/>
            <person name="Ji P."/>
            <person name="Bell-Sakyi L."/>
            <person name="Cui X.M."/>
            <person name="Yuan T.T."/>
            <person name="Jiang B.G."/>
            <person name="Yang W.F."/>
            <person name="Lam T.T."/>
            <person name="Chang Q.C."/>
            <person name="Ding S.J."/>
            <person name="Wang X.J."/>
            <person name="Zhu J.G."/>
            <person name="Ruan X.D."/>
            <person name="Zhao L."/>
            <person name="Wei J.T."/>
            <person name="Ye R.Z."/>
            <person name="Que T.C."/>
            <person name="Du C.H."/>
            <person name="Zhou Y.H."/>
            <person name="Cheng J.X."/>
            <person name="Dai P.F."/>
            <person name="Guo W.B."/>
            <person name="Han X.H."/>
            <person name="Huang E.J."/>
            <person name="Li L.F."/>
            <person name="Wei W."/>
            <person name="Gao Y.C."/>
            <person name="Liu J.Z."/>
            <person name="Shao H.Z."/>
            <person name="Wang X."/>
            <person name="Wang C.C."/>
            <person name="Yang T.C."/>
            <person name="Huo Q.B."/>
            <person name="Li W."/>
            <person name="Chen H.Y."/>
            <person name="Chen S.E."/>
            <person name="Zhou L.G."/>
            <person name="Ni X.B."/>
            <person name="Tian J.H."/>
            <person name="Sheng Y."/>
            <person name="Liu T."/>
            <person name="Pan Y.S."/>
            <person name="Xia L.Y."/>
            <person name="Li J."/>
            <person name="Zhao F."/>
            <person name="Cao W.C."/>
        </authorList>
    </citation>
    <scope>NUCLEOTIDE SEQUENCE [LARGE SCALE GENOMIC DNA]</scope>
    <source>
        <strain evidence="1">Iper-2018</strain>
    </source>
</reference>
<dbReference type="Proteomes" id="UP000805193">
    <property type="component" value="Unassembled WGS sequence"/>
</dbReference>
<evidence type="ECO:0000313" key="2">
    <source>
        <dbReference type="Proteomes" id="UP000805193"/>
    </source>
</evidence>
<organism evidence="1 2">
    <name type="scientific">Ixodes persulcatus</name>
    <name type="common">Taiga tick</name>
    <dbReference type="NCBI Taxonomy" id="34615"/>
    <lineage>
        <taxon>Eukaryota</taxon>
        <taxon>Metazoa</taxon>
        <taxon>Ecdysozoa</taxon>
        <taxon>Arthropoda</taxon>
        <taxon>Chelicerata</taxon>
        <taxon>Arachnida</taxon>
        <taxon>Acari</taxon>
        <taxon>Parasitiformes</taxon>
        <taxon>Ixodida</taxon>
        <taxon>Ixodoidea</taxon>
        <taxon>Ixodidae</taxon>
        <taxon>Ixodinae</taxon>
        <taxon>Ixodes</taxon>
    </lineage>
</organism>
<name>A0AC60P2I8_IXOPE</name>
<evidence type="ECO:0000313" key="1">
    <source>
        <dbReference type="EMBL" id="KAG0413604.1"/>
    </source>
</evidence>